<dbReference type="InterPro" id="IPR043148">
    <property type="entry name" value="TagF_C"/>
</dbReference>
<evidence type="ECO:0000313" key="9">
    <source>
        <dbReference type="Proteomes" id="UP000223060"/>
    </source>
</evidence>
<comment type="similarity">
    <text evidence="2">Belongs to the CDP-glycerol glycerophosphotransferase family.</text>
</comment>
<dbReference type="AlphaFoldDB" id="A0A1S7FW71"/>
<keyword evidence="6" id="KW-0472">Membrane</keyword>
<name>A0A1S7FW71_9LIST</name>
<dbReference type="InterPro" id="IPR001173">
    <property type="entry name" value="Glyco_trans_2-like"/>
</dbReference>
<feature type="domain" description="Glycosyltransferase 2-like" evidence="7">
    <location>
        <begin position="18"/>
        <end position="172"/>
    </location>
</feature>
<dbReference type="CDD" id="cd00761">
    <property type="entry name" value="Glyco_tranf_GTA_type"/>
    <property type="match status" value="1"/>
</dbReference>
<dbReference type="EMBL" id="CP011102">
    <property type="protein sequence ID" value="AQY51640.1"/>
    <property type="molecule type" value="Genomic_DNA"/>
</dbReference>
<dbReference type="Gene3D" id="3.90.550.10">
    <property type="entry name" value="Spore Coat Polysaccharide Biosynthesis Protein SpsA, Chain A"/>
    <property type="match status" value="1"/>
</dbReference>
<dbReference type="SUPFAM" id="SSF53448">
    <property type="entry name" value="Nucleotide-diphospho-sugar transferases"/>
    <property type="match status" value="1"/>
</dbReference>
<keyword evidence="3" id="KW-1003">Cell membrane</keyword>
<evidence type="ECO:0000256" key="3">
    <source>
        <dbReference type="ARBA" id="ARBA00022475"/>
    </source>
</evidence>
<evidence type="ECO:0000313" key="8">
    <source>
        <dbReference type="EMBL" id="AQY51640.1"/>
    </source>
</evidence>
<evidence type="ECO:0000256" key="1">
    <source>
        <dbReference type="ARBA" id="ARBA00004202"/>
    </source>
</evidence>
<keyword evidence="4 8" id="KW-0808">Transferase</keyword>
<dbReference type="Gene3D" id="3.40.50.12580">
    <property type="match status" value="1"/>
</dbReference>
<comment type="subcellular location">
    <subcellularLocation>
        <location evidence="1">Cell membrane</location>
        <topology evidence="1">Peripheral membrane protein</topology>
    </subcellularLocation>
</comment>
<evidence type="ECO:0000256" key="6">
    <source>
        <dbReference type="ARBA" id="ARBA00023136"/>
    </source>
</evidence>
<gene>
    <name evidence="8" type="ORF">UE46_11760</name>
</gene>
<accession>A0A1S7FW71</accession>
<dbReference type="InterPro" id="IPR029044">
    <property type="entry name" value="Nucleotide-diphossugar_trans"/>
</dbReference>
<dbReference type="PANTHER" id="PTHR37316">
    <property type="entry name" value="TEICHOIC ACID GLYCEROL-PHOSPHATE PRIMASE"/>
    <property type="match status" value="1"/>
</dbReference>
<dbReference type="Proteomes" id="UP000223060">
    <property type="component" value="Chromosome"/>
</dbReference>
<dbReference type="InterPro" id="IPR007554">
    <property type="entry name" value="Glycerophosphate_synth"/>
</dbReference>
<dbReference type="SUPFAM" id="SSF53756">
    <property type="entry name" value="UDP-Glycosyltransferase/glycogen phosphorylase"/>
    <property type="match status" value="1"/>
</dbReference>
<evidence type="ECO:0000259" key="7">
    <source>
        <dbReference type="Pfam" id="PF00535"/>
    </source>
</evidence>
<dbReference type="Pfam" id="PF00535">
    <property type="entry name" value="Glycos_transf_2"/>
    <property type="match status" value="1"/>
</dbReference>
<proteinExistence type="inferred from homology"/>
<dbReference type="InterPro" id="IPR051612">
    <property type="entry name" value="Teichoic_Acid_Biosynth"/>
</dbReference>
<dbReference type="PANTHER" id="PTHR37316:SF2">
    <property type="entry name" value="TEICHOIC ACID RIBITOL-PHOSPHATE POLYMERASE TARK"/>
    <property type="match status" value="1"/>
</dbReference>
<dbReference type="GO" id="GO:0005886">
    <property type="term" value="C:plasma membrane"/>
    <property type="evidence" value="ECO:0007669"/>
    <property type="project" value="UniProtKB-SubCell"/>
</dbReference>
<organism evidence="8 9">
    <name type="scientific">Listeria weihenstephanensis</name>
    <dbReference type="NCBI Taxonomy" id="1006155"/>
    <lineage>
        <taxon>Bacteria</taxon>
        <taxon>Bacillati</taxon>
        <taxon>Bacillota</taxon>
        <taxon>Bacilli</taxon>
        <taxon>Bacillales</taxon>
        <taxon>Listeriaceae</taxon>
        <taxon>Listeria</taxon>
    </lineage>
</organism>
<dbReference type="GO" id="GO:0019350">
    <property type="term" value="P:teichoic acid biosynthetic process"/>
    <property type="evidence" value="ECO:0007669"/>
    <property type="project" value="UniProtKB-KW"/>
</dbReference>
<evidence type="ECO:0000256" key="4">
    <source>
        <dbReference type="ARBA" id="ARBA00022679"/>
    </source>
</evidence>
<dbReference type="InterPro" id="IPR043149">
    <property type="entry name" value="TagF_N"/>
</dbReference>
<evidence type="ECO:0000256" key="2">
    <source>
        <dbReference type="ARBA" id="ARBA00010488"/>
    </source>
</evidence>
<keyword evidence="9" id="KW-1185">Reference proteome</keyword>
<evidence type="ECO:0000256" key="5">
    <source>
        <dbReference type="ARBA" id="ARBA00022944"/>
    </source>
</evidence>
<reference evidence="9" key="1">
    <citation type="submission" date="2015-03" db="EMBL/GenBank/DDBJ databases">
        <authorList>
            <person name="Ferrari E."/>
            <person name="Walter M.C."/>
            <person name="Huptas C."/>
            <person name="Scherer S."/>
            <person name="Mueller-Herbst S."/>
        </authorList>
    </citation>
    <scope>NUCLEOTIDE SEQUENCE [LARGE SCALE GENOMIC DNA]</scope>
    <source>
        <strain evidence="9">LWP01</strain>
    </source>
</reference>
<dbReference type="RefSeq" id="WP_118907651.1">
    <property type="nucleotide sequence ID" value="NZ_CP011102.1"/>
</dbReference>
<keyword evidence="5" id="KW-0777">Teichoic acid biosynthesis</keyword>
<dbReference type="GO" id="GO:0047355">
    <property type="term" value="F:CDP-glycerol glycerophosphotransferase activity"/>
    <property type="evidence" value="ECO:0007669"/>
    <property type="project" value="InterPro"/>
</dbReference>
<dbReference type="Pfam" id="PF04464">
    <property type="entry name" value="Glyphos_transf"/>
    <property type="match status" value="1"/>
</dbReference>
<dbReference type="KEGG" id="lwi:UE46_11760"/>
<protein>
    <submittedName>
        <fullName evidence="8">Glycosyltransferase</fullName>
    </submittedName>
</protein>
<dbReference type="Gene3D" id="3.40.50.11820">
    <property type="match status" value="1"/>
</dbReference>
<sequence length="774" mass="90328">MNDDSNIYLGKDRESGISIIIPLYNVEEVIFETLESIENQTFDDFEVVMINDGSTDKTMEIVEQYIKDKPRFKLYTQPNAGPASARNHGLRISKKMYICFVDSDDIVPEYALKLMYDAAVTTGSKLITGATKRFNSSREWFIPMHIKHNIAKPGLKTLLKNPELFYSIGPCAKLYHYSLIDGVFFPENIRYGEDQPFVLHALLQAENIYTVERVVYYYRLRDGESQSLTQSVNQDPIRILKSVFQIFDYGEAELIKNNTEYEIALKYYQRVSSIELWGALRASIESKNSKNQQIAFTMVLEWFKTKSESFLNTISSFRYFLLHSGIERSRYITKDNRENYRQLIAYLWGQQGNEAKQAFKKTYPLHSYAALQIIEINNWRPALKISLKFVLRRQLKTPLLIRKVSRRIVFKIATWMPRKKNQVILATERGTNLEGNLLAIYDYLFYKNMPQKVYVFLRKNRNWFEMFQLHYALGRAQTIVLDDYYNKIYGLKFNKKTHVVQSWHATGAFKKFGFSSLGATDSNTEEFETRAHSPYTDVLTSSEGIIPEYAEAFNKREDQIKPIGVPRTDMFFDANYIEYIKRKYSRRYPQLRDKKILLYAPTFRGGPNERFNYSVVLDIAALKANLGDTHILILKFHPVIKNVSFNVEKDDPFILDLTAGHDINDLMLFSDALITDYSSVIFEFSLMNKPIYFFAYDIDGYLDERGFYFDYIKTVPGDIFKETDLLIRAIKSNSYDYERLNKFKAKFVGSLDGNSTRRFVETYIGKADEDVNDL</sequence>